<evidence type="ECO:0000313" key="1">
    <source>
        <dbReference type="EMBL" id="QPF92084.1"/>
    </source>
</evidence>
<dbReference type="EMBL" id="CP061379">
    <property type="protein sequence ID" value="QPF92084.1"/>
    <property type="molecule type" value="Genomic_DNA"/>
</dbReference>
<sequence length="153" mass="17289">MGAHPYWYFVPYEADFDAALQKLRLREFQAGRYNPVTPFQTFPIDLSAPAPGAKHASIEQVMEQADEAGTRSILDIAQVAPAPFDESGMPFFTAFPLDPSGMEELFGTSKPTREQVQINQRMWDRIERGSAVYTVIFDRGEPHEIFFGGYSFD</sequence>
<evidence type="ECO:0000313" key="2">
    <source>
        <dbReference type="Proteomes" id="UP000594621"/>
    </source>
</evidence>
<protein>
    <submittedName>
        <fullName evidence="1">Uncharacterized protein</fullName>
    </submittedName>
</protein>
<gene>
    <name evidence="1" type="ORF">IC761_01910</name>
</gene>
<organism evidence="1 2">
    <name type="scientific">Bradyrhizobium commune</name>
    <dbReference type="NCBI Taxonomy" id="83627"/>
    <lineage>
        <taxon>Bacteria</taxon>
        <taxon>Pseudomonadati</taxon>
        <taxon>Pseudomonadota</taxon>
        <taxon>Alphaproteobacteria</taxon>
        <taxon>Hyphomicrobiales</taxon>
        <taxon>Nitrobacteraceae</taxon>
        <taxon>Bradyrhizobium</taxon>
    </lineage>
</organism>
<accession>A0A7S9H002</accession>
<dbReference type="AlphaFoldDB" id="A0A7S9H002"/>
<proteinExistence type="predicted"/>
<dbReference type="RefSeq" id="WP_195801630.1">
    <property type="nucleotide sequence ID" value="NZ_CP061379.1"/>
</dbReference>
<dbReference type="Proteomes" id="UP000594621">
    <property type="component" value="Chromosome"/>
</dbReference>
<dbReference type="KEGG" id="bcou:IC761_01910"/>
<name>A0A7S9H002_9BRAD</name>
<reference evidence="1 2" key="1">
    <citation type="submission" date="2020-09" db="EMBL/GenBank/DDBJ databases">
        <title>Complete genomes of bradyrhizobia occurring on native shrubby legumes in Australia.</title>
        <authorList>
            <person name="Lafay B."/>
        </authorList>
    </citation>
    <scope>NUCLEOTIDE SEQUENCE [LARGE SCALE GENOMIC DNA]</scope>
    <source>
        <strain evidence="1 2">BDV5040</strain>
    </source>
</reference>
<keyword evidence="2" id="KW-1185">Reference proteome</keyword>